<dbReference type="InterPro" id="IPR039045">
    <property type="entry name" value="SCHIP_1"/>
</dbReference>
<evidence type="ECO:0000313" key="5">
    <source>
        <dbReference type="Proteomes" id="UP001318040"/>
    </source>
</evidence>
<organism evidence="5 6">
    <name type="scientific">Petromyzon marinus</name>
    <name type="common">Sea lamprey</name>
    <dbReference type="NCBI Taxonomy" id="7757"/>
    <lineage>
        <taxon>Eukaryota</taxon>
        <taxon>Metazoa</taxon>
        <taxon>Chordata</taxon>
        <taxon>Craniata</taxon>
        <taxon>Vertebrata</taxon>
        <taxon>Cyclostomata</taxon>
        <taxon>Hyperoartia</taxon>
        <taxon>Petromyzontiformes</taxon>
        <taxon>Petromyzontidae</taxon>
        <taxon>Petromyzon</taxon>
    </lineage>
</organism>
<feature type="coiled-coil region" evidence="2">
    <location>
        <begin position="625"/>
        <end position="652"/>
    </location>
</feature>
<dbReference type="Pfam" id="PF10148">
    <property type="entry name" value="SCHIP-1_C"/>
    <property type="match status" value="1"/>
</dbReference>
<feature type="compositionally biased region" description="Low complexity" evidence="3">
    <location>
        <begin position="366"/>
        <end position="390"/>
    </location>
</feature>
<dbReference type="Proteomes" id="UP001318040">
    <property type="component" value="Chromosome 47"/>
</dbReference>
<feature type="compositionally biased region" description="Low complexity" evidence="3">
    <location>
        <begin position="158"/>
        <end position="170"/>
    </location>
</feature>
<gene>
    <name evidence="6" type="primary">LOC116952597</name>
</gene>
<evidence type="ECO:0000256" key="3">
    <source>
        <dbReference type="SAM" id="MobiDB-lite"/>
    </source>
</evidence>
<dbReference type="GO" id="GO:0035332">
    <property type="term" value="P:positive regulation of hippo signaling"/>
    <property type="evidence" value="ECO:0007669"/>
    <property type="project" value="TreeGrafter"/>
</dbReference>
<dbReference type="RefSeq" id="XP_032827995.1">
    <property type="nucleotide sequence ID" value="XM_032972104.1"/>
</dbReference>
<name>A0AAJ7U1H6_PETMA</name>
<feature type="region of interest" description="Disordered" evidence="3">
    <location>
        <begin position="1"/>
        <end position="228"/>
    </location>
</feature>
<feature type="compositionally biased region" description="Polar residues" evidence="3">
    <location>
        <begin position="42"/>
        <end position="58"/>
    </location>
</feature>
<dbReference type="PANTHER" id="PTHR13103">
    <property type="entry name" value="SCHWANNOMIN INTERACTING PROTEIN 1"/>
    <property type="match status" value="1"/>
</dbReference>
<proteinExistence type="predicted"/>
<feature type="compositionally biased region" description="Acidic residues" evidence="3">
    <location>
        <begin position="534"/>
        <end position="551"/>
    </location>
</feature>
<feature type="compositionally biased region" description="Polar residues" evidence="3">
    <location>
        <begin position="511"/>
        <end position="529"/>
    </location>
</feature>
<feature type="domain" description="Schwannomin interacting protein 1 C-terminal" evidence="4">
    <location>
        <begin position="448"/>
        <end position="675"/>
    </location>
</feature>
<feature type="compositionally biased region" description="Gly residues" evidence="3">
    <location>
        <begin position="299"/>
        <end position="309"/>
    </location>
</feature>
<feature type="compositionally biased region" description="Gly residues" evidence="3">
    <location>
        <begin position="92"/>
        <end position="114"/>
    </location>
</feature>
<dbReference type="PANTHER" id="PTHR13103:SF2">
    <property type="entry name" value="IQCJ-SCHIP1 READTHROUGH TRANSCRIPT PROTEIN-RELATED"/>
    <property type="match status" value="1"/>
</dbReference>
<feature type="region of interest" description="Disordered" evidence="3">
    <location>
        <begin position="252"/>
        <end position="486"/>
    </location>
</feature>
<evidence type="ECO:0000256" key="2">
    <source>
        <dbReference type="SAM" id="Coils"/>
    </source>
</evidence>
<feature type="compositionally biased region" description="Polar residues" evidence="3">
    <location>
        <begin position="473"/>
        <end position="486"/>
    </location>
</feature>
<feature type="compositionally biased region" description="Gly residues" evidence="3">
    <location>
        <begin position="338"/>
        <end position="347"/>
    </location>
</feature>
<accession>A0AAJ7U1H6</accession>
<evidence type="ECO:0000256" key="1">
    <source>
        <dbReference type="ARBA" id="ARBA00023054"/>
    </source>
</evidence>
<dbReference type="AlphaFoldDB" id="A0AAJ7U1H6"/>
<feature type="compositionally biased region" description="Polar residues" evidence="3">
    <location>
        <begin position="171"/>
        <end position="188"/>
    </location>
</feature>
<protein>
    <submittedName>
        <fullName evidence="6">Schwannomin-interacting protein 1-like isoform X1</fullName>
    </submittedName>
</protein>
<feature type="region of interest" description="Disordered" evidence="3">
    <location>
        <begin position="500"/>
        <end position="551"/>
    </location>
</feature>
<feature type="compositionally biased region" description="Low complexity" evidence="3">
    <location>
        <begin position="419"/>
        <end position="448"/>
    </location>
</feature>
<dbReference type="KEGG" id="pmrn:116952597"/>
<keyword evidence="5" id="KW-1185">Reference proteome</keyword>
<feature type="compositionally biased region" description="Gly residues" evidence="3">
    <location>
        <begin position="356"/>
        <end position="365"/>
    </location>
</feature>
<dbReference type="GO" id="GO:0005886">
    <property type="term" value="C:plasma membrane"/>
    <property type="evidence" value="ECO:0007669"/>
    <property type="project" value="TreeGrafter"/>
</dbReference>
<feature type="compositionally biased region" description="Low complexity" evidence="3">
    <location>
        <begin position="64"/>
        <end position="84"/>
    </location>
</feature>
<dbReference type="GO" id="GO:0030054">
    <property type="term" value="C:cell junction"/>
    <property type="evidence" value="ECO:0007669"/>
    <property type="project" value="TreeGrafter"/>
</dbReference>
<sequence length="681" mass="71102">MDTEVYPVRASDAREDARRRARTNKPRESSSTPFCRHPPSPSQQSTVDKWSVDVSLNDNGGGRRPQPQRQQQQQRRTGAPTQRAWPGDDDGGGGGDAGDVGGPGGTGERWGGPTVGRALGGSPASQSPSPTSDKLSASLSMASASASSTPDSREDVMDLSSDPCLSRSSSEACSTKETPCSEGKSSPSLELDDDDEEEEEEEREGRKVRNDDDDDDDDTSGGSDFREYERCVLQEWHDDVEEERVRAVRLLRCNDDDDGAGASDQVTGGGGRAGDGRTSPLPGRPTLSPNANSAHDCGDSGGGGGGAGVSSGSRGQDVATPLPRQLSPNANSSSVRGAGTGASGGSTGAAAAKAAGSGGIRGGGTATAVAAVTSSSAAAATTASANVTSDGGVGDDDGADAPLPTMDWDALERHLAGLAAEQSGRQGAAAARAGGSGSASGSPAPSAQRSERESIRQKLALGGFLDDGPGIYTTCSRSGKPSLSSRLQSGMNLQICFVNDSGSDAEESSKTETSPDTPASPMSKQSSSYSERDSPEEEGDEDAMESPLDEMDFASRRRRLQDEARMALAMAQPMARMQVQVEKRSKPPLSDLLPHLPHLGESLLKRSLRPGDLHGMTEGQLQVIVNDLHSQIESLNEELVQLLLVRDELHMEQDAMLVDIEDMTRHAEEQHKFMGAKLVSK</sequence>
<keyword evidence="1 2" id="KW-0175">Coiled coil</keyword>
<dbReference type="InterPro" id="IPR015649">
    <property type="entry name" value="SCHIP_1_C"/>
</dbReference>
<evidence type="ECO:0000313" key="6">
    <source>
        <dbReference type="RefSeq" id="XP_032827995.1"/>
    </source>
</evidence>
<feature type="compositionally biased region" description="Acidic residues" evidence="3">
    <location>
        <begin position="190"/>
        <end position="202"/>
    </location>
</feature>
<feature type="compositionally biased region" description="Low complexity" evidence="3">
    <location>
        <begin position="135"/>
        <end position="148"/>
    </location>
</feature>
<reference evidence="6" key="1">
    <citation type="submission" date="2025-08" db="UniProtKB">
        <authorList>
            <consortium name="RefSeq"/>
        </authorList>
    </citation>
    <scope>IDENTIFICATION</scope>
    <source>
        <tissue evidence="6">Sperm</tissue>
    </source>
</reference>
<evidence type="ECO:0000259" key="4">
    <source>
        <dbReference type="Pfam" id="PF10148"/>
    </source>
</evidence>
<feature type="compositionally biased region" description="Polar residues" evidence="3">
    <location>
        <begin position="123"/>
        <end position="134"/>
    </location>
</feature>